<dbReference type="EMBL" id="VOOR01000001">
    <property type="protein sequence ID" value="TXB70154.1"/>
    <property type="molecule type" value="Genomic_DNA"/>
</dbReference>
<dbReference type="SUPFAM" id="SSF49899">
    <property type="entry name" value="Concanavalin A-like lectins/glucanases"/>
    <property type="match status" value="1"/>
</dbReference>
<dbReference type="RefSeq" id="WP_147165383.1">
    <property type="nucleotide sequence ID" value="NZ_VOOR01000001.1"/>
</dbReference>
<evidence type="ECO:0000313" key="5">
    <source>
        <dbReference type="Proteomes" id="UP000321580"/>
    </source>
</evidence>
<dbReference type="PROSITE" id="PS51257">
    <property type="entry name" value="PROKAR_LIPOPROTEIN"/>
    <property type="match status" value="1"/>
</dbReference>
<comment type="similarity">
    <text evidence="1">Belongs to the glycosyl hydrolase 16 family.</text>
</comment>
<feature type="domain" description="GH16" evidence="3">
    <location>
        <begin position="11"/>
        <end position="254"/>
    </location>
</feature>
<dbReference type="GO" id="GO:0004553">
    <property type="term" value="F:hydrolase activity, hydrolyzing O-glycosyl compounds"/>
    <property type="evidence" value="ECO:0007669"/>
    <property type="project" value="InterPro"/>
</dbReference>
<keyword evidence="2" id="KW-0732">Signal</keyword>
<reference evidence="4 5" key="1">
    <citation type="submission" date="2019-08" db="EMBL/GenBank/DDBJ databases">
        <title>Genome of Phaeodactylibacter luteus.</title>
        <authorList>
            <person name="Bowman J.P."/>
        </authorList>
    </citation>
    <scope>NUCLEOTIDE SEQUENCE [LARGE SCALE GENOMIC DNA]</scope>
    <source>
        <strain evidence="4 5">KCTC 42180</strain>
    </source>
</reference>
<dbReference type="Pfam" id="PF00722">
    <property type="entry name" value="Glyco_hydro_16"/>
    <property type="match status" value="1"/>
</dbReference>
<dbReference type="InterPro" id="IPR013320">
    <property type="entry name" value="ConA-like_dom_sf"/>
</dbReference>
<comment type="caution">
    <text evidence="4">The sequence shown here is derived from an EMBL/GenBank/DDBJ whole genome shotgun (WGS) entry which is preliminary data.</text>
</comment>
<gene>
    <name evidence="4" type="ORF">FRY97_00170</name>
</gene>
<dbReference type="InterPro" id="IPR000757">
    <property type="entry name" value="Beta-glucanase-like"/>
</dbReference>
<dbReference type="AlphaFoldDB" id="A0A5C6S996"/>
<keyword evidence="5" id="KW-1185">Reference proteome</keyword>
<dbReference type="PANTHER" id="PTHR10963:SF55">
    <property type="entry name" value="GLYCOSIDE HYDROLASE FAMILY 16 PROTEIN"/>
    <property type="match status" value="1"/>
</dbReference>
<keyword evidence="4" id="KW-0378">Hydrolase</keyword>
<evidence type="ECO:0000259" key="3">
    <source>
        <dbReference type="PROSITE" id="PS51762"/>
    </source>
</evidence>
<dbReference type="Proteomes" id="UP000321580">
    <property type="component" value="Unassembled WGS sequence"/>
</dbReference>
<organism evidence="4 5">
    <name type="scientific">Phaeodactylibacter luteus</name>
    <dbReference type="NCBI Taxonomy" id="1564516"/>
    <lineage>
        <taxon>Bacteria</taxon>
        <taxon>Pseudomonadati</taxon>
        <taxon>Bacteroidota</taxon>
        <taxon>Saprospiria</taxon>
        <taxon>Saprospirales</taxon>
        <taxon>Haliscomenobacteraceae</taxon>
        <taxon>Phaeodactylibacter</taxon>
    </lineage>
</organism>
<dbReference type="PROSITE" id="PS51762">
    <property type="entry name" value="GH16_2"/>
    <property type="match status" value="1"/>
</dbReference>
<feature type="signal peptide" evidence="2">
    <location>
        <begin position="1"/>
        <end position="20"/>
    </location>
</feature>
<evidence type="ECO:0000256" key="1">
    <source>
        <dbReference type="ARBA" id="ARBA00006865"/>
    </source>
</evidence>
<feature type="chain" id="PRO_5022986600" evidence="2">
    <location>
        <begin position="21"/>
        <end position="254"/>
    </location>
</feature>
<evidence type="ECO:0000256" key="2">
    <source>
        <dbReference type="SAM" id="SignalP"/>
    </source>
</evidence>
<name>A0A5C6S996_9BACT</name>
<dbReference type="OrthoDB" id="9809583at2"/>
<dbReference type="GO" id="GO:0005975">
    <property type="term" value="P:carbohydrate metabolic process"/>
    <property type="evidence" value="ECO:0007669"/>
    <property type="project" value="InterPro"/>
</dbReference>
<dbReference type="PANTHER" id="PTHR10963">
    <property type="entry name" value="GLYCOSYL HYDROLASE-RELATED"/>
    <property type="match status" value="1"/>
</dbReference>
<dbReference type="CDD" id="cd08023">
    <property type="entry name" value="GH16_laminarinase_like"/>
    <property type="match status" value="1"/>
</dbReference>
<accession>A0A5C6S996</accession>
<protein>
    <submittedName>
        <fullName evidence="4">Glycoside hydrolase family 16 protein</fullName>
    </submittedName>
</protein>
<dbReference type="Gene3D" id="2.60.120.200">
    <property type="match status" value="1"/>
</dbReference>
<sequence length="254" mass="28170">MKTLSSLLLTALWAACPLQAQQLLWAEEFSGEELDTAVWSFDLGDGCPALCGWGNNELQAYTRQNHKVADGYLTITARKGNEGYTSARVTTKHKKTFQYGRVEARISLPSGAGLWPAFWMLGANIDSEGWPACGEIDIMEYVGREPGRFFTSLHTSSSHGNTHNTRTTLVPGAEEGFHIFAAEWSPDEIAFFIDGQLAYTYAPNHKTAENWPFDQPFYLLANLAVGGNFGGPHIDDSAFPQSFIIDYIRVYSLE</sequence>
<evidence type="ECO:0000313" key="4">
    <source>
        <dbReference type="EMBL" id="TXB70154.1"/>
    </source>
</evidence>
<dbReference type="InterPro" id="IPR050546">
    <property type="entry name" value="Glycosyl_Hydrlase_16"/>
</dbReference>
<proteinExistence type="inferred from homology"/>